<name>A0A9D1STV1_9FIRM</name>
<reference evidence="2" key="1">
    <citation type="submission" date="2020-10" db="EMBL/GenBank/DDBJ databases">
        <authorList>
            <person name="Gilroy R."/>
        </authorList>
    </citation>
    <scope>NUCLEOTIDE SEQUENCE</scope>
    <source>
        <strain evidence="2">ChiGjej2B2-16831</strain>
    </source>
</reference>
<protein>
    <submittedName>
        <fullName evidence="2">GNAT family N-acetyltransferase</fullName>
    </submittedName>
</protein>
<feature type="domain" description="N-acetyltransferase" evidence="1">
    <location>
        <begin position="1"/>
        <end position="170"/>
    </location>
</feature>
<evidence type="ECO:0000259" key="1">
    <source>
        <dbReference type="PROSITE" id="PS51186"/>
    </source>
</evidence>
<dbReference type="PANTHER" id="PTHR39173:SF1">
    <property type="entry name" value="ACETYLTRANSFERASE"/>
    <property type="match status" value="1"/>
</dbReference>
<accession>A0A9D1STV1</accession>
<gene>
    <name evidence="2" type="ORF">IAD24_05285</name>
</gene>
<dbReference type="CDD" id="cd04301">
    <property type="entry name" value="NAT_SF"/>
    <property type="match status" value="1"/>
</dbReference>
<dbReference type="Pfam" id="PF13302">
    <property type="entry name" value="Acetyltransf_3"/>
    <property type="match status" value="1"/>
</dbReference>
<reference evidence="2" key="2">
    <citation type="journal article" date="2021" name="PeerJ">
        <title>Extensive microbial diversity within the chicken gut microbiome revealed by metagenomics and culture.</title>
        <authorList>
            <person name="Gilroy R."/>
            <person name="Ravi A."/>
            <person name="Getino M."/>
            <person name="Pursley I."/>
            <person name="Horton D.L."/>
            <person name="Alikhan N.F."/>
            <person name="Baker D."/>
            <person name="Gharbi K."/>
            <person name="Hall N."/>
            <person name="Watson M."/>
            <person name="Adriaenssens E.M."/>
            <person name="Foster-Nyarko E."/>
            <person name="Jarju S."/>
            <person name="Secka A."/>
            <person name="Antonio M."/>
            <person name="Oren A."/>
            <person name="Chaudhuri R.R."/>
            <person name="La Ragione R."/>
            <person name="Hildebrand F."/>
            <person name="Pallen M.J."/>
        </authorList>
    </citation>
    <scope>NUCLEOTIDE SEQUENCE</scope>
    <source>
        <strain evidence="2">ChiGjej2B2-16831</strain>
    </source>
</reference>
<dbReference type="InterPro" id="IPR000182">
    <property type="entry name" value="GNAT_dom"/>
</dbReference>
<dbReference type="AlphaFoldDB" id="A0A9D1STV1"/>
<dbReference type="SUPFAM" id="SSF55729">
    <property type="entry name" value="Acyl-CoA N-acyltransferases (Nat)"/>
    <property type="match status" value="1"/>
</dbReference>
<dbReference type="InterPro" id="IPR016181">
    <property type="entry name" value="Acyl_CoA_acyltransferase"/>
</dbReference>
<dbReference type="PANTHER" id="PTHR39173">
    <property type="entry name" value="ACETYLTRANSFERASE"/>
    <property type="match status" value="1"/>
</dbReference>
<dbReference type="PROSITE" id="PS51186">
    <property type="entry name" value="GNAT"/>
    <property type="match status" value="1"/>
</dbReference>
<dbReference type="Gene3D" id="3.40.630.30">
    <property type="match status" value="1"/>
</dbReference>
<comment type="caution">
    <text evidence="2">The sequence shown here is derived from an EMBL/GenBank/DDBJ whole genome shotgun (WGS) entry which is preliminary data.</text>
</comment>
<dbReference type="Proteomes" id="UP000824128">
    <property type="component" value="Unassembled WGS sequence"/>
</dbReference>
<proteinExistence type="predicted"/>
<dbReference type="EMBL" id="DVNZ01000166">
    <property type="protein sequence ID" value="HIU94556.1"/>
    <property type="molecule type" value="Genomic_DNA"/>
</dbReference>
<sequence>MELTLIRPGPAYRDAICDMMDEWRAAGETIIPNAIARRDHHDFAAYLASLEHDGSVPGQVPESTFFCLDAARGRLVGAVSIRHRLNERLLLTAGHIGDGVRPSERGRGVAMRMIALALAQCRALGIGRVLMVCKKDNPASARTIVKNGGVLENEIAADGALWQRYWIALE</sequence>
<evidence type="ECO:0000313" key="3">
    <source>
        <dbReference type="Proteomes" id="UP000824128"/>
    </source>
</evidence>
<evidence type="ECO:0000313" key="2">
    <source>
        <dbReference type="EMBL" id="HIU94556.1"/>
    </source>
</evidence>
<dbReference type="GO" id="GO:0016747">
    <property type="term" value="F:acyltransferase activity, transferring groups other than amino-acyl groups"/>
    <property type="evidence" value="ECO:0007669"/>
    <property type="project" value="InterPro"/>
</dbReference>
<organism evidence="2 3">
    <name type="scientific">Candidatus Aphodomorpha intestinavium</name>
    <dbReference type="NCBI Taxonomy" id="2840672"/>
    <lineage>
        <taxon>Bacteria</taxon>
        <taxon>Bacillati</taxon>
        <taxon>Bacillota</taxon>
        <taxon>Clostridia</taxon>
        <taxon>Eubacteriales</taxon>
        <taxon>Candidatus Aphodomorpha</taxon>
    </lineage>
</organism>